<feature type="transmembrane region" description="Helical" evidence="1">
    <location>
        <begin position="111"/>
        <end position="128"/>
    </location>
</feature>
<dbReference type="InterPro" id="IPR043993">
    <property type="entry name" value="T4SS_pilin"/>
</dbReference>
<evidence type="ECO:0000313" key="3">
    <source>
        <dbReference type="Proteomes" id="UP000176558"/>
    </source>
</evidence>
<organism evidence="2 3">
    <name type="scientific">Candidatus Zambryskibacteria bacterium RIFCSPLOWO2_12_FULL_39_23</name>
    <dbReference type="NCBI Taxonomy" id="1802776"/>
    <lineage>
        <taxon>Bacteria</taxon>
        <taxon>Candidatus Zambryskiibacteriota</taxon>
    </lineage>
</organism>
<name>A0A1G2USF1_9BACT</name>
<feature type="transmembrane region" description="Helical" evidence="1">
    <location>
        <begin position="69"/>
        <end position="90"/>
    </location>
</feature>
<keyword evidence="1" id="KW-0812">Transmembrane</keyword>
<keyword evidence="1" id="KW-1133">Transmembrane helix</keyword>
<dbReference type="Pfam" id="PF18895">
    <property type="entry name" value="T4SS_pilin"/>
    <property type="match status" value="1"/>
</dbReference>
<gene>
    <name evidence="2" type="ORF">A3G99_00305</name>
</gene>
<accession>A0A1G2USF1</accession>
<reference evidence="2 3" key="1">
    <citation type="journal article" date="2016" name="Nat. Commun.">
        <title>Thousands of microbial genomes shed light on interconnected biogeochemical processes in an aquifer system.</title>
        <authorList>
            <person name="Anantharaman K."/>
            <person name="Brown C.T."/>
            <person name="Hug L.A."/>
            <person name="Sharon I."/>
            <person name="Castelle C.J."/>
            <person name="Probst A.J."/>
            <person name="Thomas B.C."/>
            <person name="Singh A."/>
            <person name="Wilkins M.J."/>
            <person name="Karaoz U."/>
            <person name="Brodie E.L."/>
            <person name="Williams K.H."/>
            <person name="Hubbard S.S."/>
            <person name="Banfield J.F."/>
        </authorList>
    </citation>
    <scope>NUCLEOTIDE SEQUENCE [LARGE SCALE GENOMIC DNA]</scope>
</reference>
<sequence>MKTNDTNKMQINFQKIILLSTLLFLVSFGFVYAQSSNYTLLAPLPCVDPAKNCDTIATQTTLSDYLPGAFNLAIGIGAVLAFIMITYGGFLYATSDAITGKSEGREKIENAIWGLVLVIGAWAILYTINPKILDFSLLLPPPTTVSSTPSISALPAICSNCQSIGSLPTNGSTGDYVEAGLLTKLNTFNGLMNTANVGWVITEAYPPTTTHQNPCHYDGTCIDARPSNQTPTNINTFNNTAVRAGLRPQYEVATQIEKDRLIASGVTISIIVVPGINNSHFSVYKN</sequence>
<evidence type="ECO:0000313" key="2">
    <source>
        <dbReference type="EMBL" id="OHB12301.1"/>
    </source>
</evidence>
<protein>
    <submittedName>
        <fullName evidence="2">Uncharacterized protein</fullName>
    </submittedName>
</protein>
<proteinExistence type="predicted"/>
<dbReference type="AlphaFoldDB" id="A0A1G2USF1"/>
<evidence type="ECO:0000256" key="1">
    <source>
        <dbReference type="SAM" id="Phobius"/>
    </source>
</evidence>
<comment type="caution">
    <text evidence="2">The sequence shown here is derived from an EMBL/GenBank/DDBJ whole genome shotgun (WGS) entry which is preliminary data.</text>
</comment>
<dbReference type="EMBL" id="MHWT01000018">
    <property type="protein sequence ID" value="OHB12301.1"/>
    <property type="molecule type" value="Genomic_DNA"/>
</dbReference>
<keyword evidence="1" id="KW-0472">Membrane</keyword>
<dbReference type="Proteomes" id="UP000176558">
    <property type="component" value="Unassembled WGS sequence"/>
</dbReference>